<accession>A0A7W7D326</accession>
<name>A0A7W7D326_9ACTN</name>
<organism evidence="1 2">
    <name type="scientific">Sphaerisporangium siamense</name>
    <dbReference type="NCBI Taxonomy" id="795645"/>
    <lineage>
        <taxon>Bacteria</taxon>
        <taxon>Bacillati</taxon>
        <taxon>Actinomycetota</taxon>
        <taxon>Actinomycetes</taxon>
        <taxon>Streptosporangiales</taxon>
        <taxon>Streptosporangiaceae</taxon>
        <taxon>Sphaerisporangium</taxon>
    </lineage>
</organism>
<evidence type="ECO:0000313" key="1">
    <source>
        <dbReference type="EMBL" id="MBB4699419.1"/>
    </source>
</evidence>
<comment type="caution">
    <text evidence="1">The sequence shown here is derived from an EMBL/GenBank/DDBJ whole genome shotgun (WGS) entry which is preliminary data.</text>
</comment>
<dbReference type="RefSeq" id="WP_184876929.1">
    <property type="nucleotide sequence ID" value="NZ_JACHND010000001.1"/>
</dbReference>
<proteinExistence type="predicted"/>
<protein>
    <submittedName>
        <fullName evidence="1">Uncharacterized protein</fullName>
    </submittedName>
</protein>
<keyword evidence="2" id="KW-1185">Reference proteome</keyword>
<evidence type="ECO:0000313" key="2">
    <source>
        <dbReference type="Proteomes" id="UP000542210"/>
    </source>
</evidence>
<dbReference type="EMBL" id="JACHND010000001">
    <property type="protein sequence ID" value="MBB4699419.1"/>
    <property type="molecule type" value="Genomic_DNA"/>
</dbReference>
<gene>
    <name evidence="1" type="ORF">BJ982_000963</name>
</gene>
<dbReference type="AlphaFoldDB" id="A0A7W7D326"/>
<sequence>MIARYKSLMTELAWLGTSMGWTVVTPRDGSLSTEDVVARLGLGDAPDVYTSEPGISGEISFGLVRTSTMLFEANDISYTGRPEISRSLSEGAEVWHVSWNITGQSKLRVALEGEIVVEVPDLDPENAWGTHVNEIGADMDLLRQAARRRWPARRATAMAILEARTGAHLDKEWLDTPRSTVAAE</sequence>
<reference evidence="1 2" key="1">
    <citation type="submission" date="2020-08" db="EMBL/GenBank/DDBJ databases">
        <title>Sequencing the genomes of 1000 actinobacteria strains.</title>
        <authorList>
            <person name="Klenk H.-P."/>
        </authorList>
    </citation>
    <scope>NUCLEOTIDE SEQUENCE [LARGE SCALE GENOMIC DNA]</scope>
    <source>
        <strain evidence="1 2">DSM 45784</strain>
    </source>
</reference>
<dbReference type="Proteomes" id="UP000542210">
    <property type="component" value="Unassembled WGS sequence"/>
</dbReference>